<dbReference type="EMBL" id="CP008874">
    <property type="protein sequence ID" value="AKH98394.1"/>
    <property type="molecule type" value="Genomic_DNA"/>
</dbReference>
<dbReference type="Gene3D" id="1.10.10.10">
    <property type="entry name" value="Winged helix-like DNA-binding domain superfamily/Winged helix DNA-binding domain"/>
    <property type="match status" value="1"/>
</dbReference>
<name>A0A0F7PFS2_9EURY</name>
<feature type="domain" description="DUF5817" evidence="2">
    <location>
        <begin position="9"/>
        <end position="65"/>
    </location>
</feature>
<gene>
    <name evidence="5" type="ORF">HLASA_1909</name>
    <name evidence="4" type="ORF">HLASF_1923</name>
</gene>
<protein>
    <submittedName>
        <fullName evidence="4">Uncharacterized protein</fullName>
    </submittedName>
</protein>
<dbReference type="AlphaFoldDB" id="A0A0F7PFS2"/>
<organism evidence="4 7">
    <name type="scientific">Halanaeroarchaeum sulfurireducens</name>
    <dbReference type="NCBI Taxonomy" id="1604004"/>
    <lineage>
        <taxon>Archaea</taxon>
        <taxon>Methanobacteriati</taxon>
        <taxon>Methanobacteriota</taxon>
        <taxon>Stenosarchaea group</taxon>
        <taxon>Halobacteria</taxon>
        <taxon>Halobacteriales</taxon>
        <taxon>Halobacteriaceae</taxon>
        <taxon>Halanaeroarchaeum</taxon>
    </lineage>
</organism>
<dbReference type="HOGENOM" id="CLU_1567083_0_0_2"/>
<evidence type="ECO:0000256" key="1">
    <source>
        <dbReference type="SAM" id="MobiDB-lite"/>
    </source>
</evidence>
<dbReference type="Proteomes" id="UP000060390">
    <property type="component" value="Chromosome"/>
</dbReference>
<feature type="domain" description="DUF5817" evidence="3">
    <location>
        <begin position="126"/>
        <end position="179"/>
    </location>
</feature>
<dbReference type="PATRIC" id="fig|1604004.4.peg.2015"/>
<evidence type="ECO:0000313" key="6">
    <source>
        <dbReference type="Proteomes" id="UP000060390"/>
    </source>
</evidence>
<dbReference type="Pfam" id="PF19134">
    <property type="entry name" value="DUF5817"/>
    <property type="match status" value="1"/>
</dbReference>
<sequence length="180" mass="19640">MESLLGSVYAVVGCSDCGALWVVQGRPETTSCPRCGSRHRFGALEKFVTTDDEDHARDVRATMLADERGGDEAVEQLKPYAEMESDIDEVGPSDEEYLTASGVDPAAVEQAGERTTKQRRSRSQREVVLDALDDLENPDEAGIVEYAAERGVPADYVRTALEKLLRRGEIAGGSDGYRLL</sequence>
<feature type="compositionally biased region" description="Acidic residues" evidence="1">
    <location>
        <begin position="88"/>
        <end position="97"/>
    </location>
</feature>
<reference evidence="5 6" key="3">
    <citation type="journal article" date="2016" name="Stand. Genomic Sci.">
        <title>Complete genome sequence of 'Halanaeroarchaeum sulfurireducens' M27-SA2, a sulfur-reducing and acetate-oxidizing haloarchaeon from the deep-sea hypersaline anoxic lake Medee.</title>
        <authorList>
            <person name="Messina E."/>
            <person name="Sorokin D.Y."/>
            <person name="Kublanov I.V."/>
            <person name="Toshchakov S."/>
            <person name="Lopatina A."/>
            <person name="Arcadi E."/>
            <person name="Smedile F."/>
            <person name="La Spada G."/>
            <person name="La Cono V."/>
            <person name="Yakimov M.M."/>
        </authorList>
    </citation>
    <scope>NUCLEOTIDE SEQUENCE [LARGE SCALE GENOMIC DNA]</scope>
    <source>
        <strain evidence="5 6">M27-SA2</strain>
    </source>
</reference>
<keyword evidence="7" id="KW-1185">Reference proteome</keyword>
<dbReference type="STRING" id="1604004.HLASA_1909"/>
<accession>A0A0F7PFS2</accession>
<dbReference type="InterPro" id="IPR043855">
    <property type="entry name" value="DUF5817"/>
</dbReference>
<proteinExistence type="predicted"/>
<feature type="region of interest" description="Disordered" evidence="1">
    <location>
        <begin position="88"/>
        <end position="131"/>
    </location>
</feature>
<evidence type="ECO:0000313" key="5">
    <source>
        <dbReference type="EMBL" id="ALG82788.1"/>
    </source>
</evidence>
<dbReference type="Pfam" id="PF22798">
    <property type="entry name" value="DUF5817_CT"/>
    <property type="match status" value="1"/>
</dbReference>
<reference evidence="6" key="2">
    <citation type="submission" date="2015-05" db="EMBL/GenBank/DDBJ databases">
        <title>Complete genome sequence of Halanaeroarchaeum sulfurireducens type strain M27-SA2, a sulfate-reducer haloarchaeon from marine anoxic lake Medee.</title>
        <authorList>
            <person name="Messina E."/>
            <person name="Kublanov I.V."/>
            <person name="Toshchakov S."/>
            <person name="Arcadi E."/>
            <person name="La Spada G."/>
            <person name="La Cono V."/>
            <person name="Yakimov M.M."/>
        </authorList>
    </citation>
    <scope>NUCLEOTIDE SEQUENCE [LARGE SCALE GENOMIC DNA]</scope>
    <source>
        <strain evidence="6">M27-SA2</strain>
    </source>
</reference>
<reference evidence="4 7" key="1">
    <citation type="journal article" date="2015" name="ISME J.">
        <title>Elemental sulfur and acetate can support life of a novel strictly anaerobic haloarchaeon.</title>
        <authorList>
            <person name="Sorokin D.Y."/>
            <person name="Kublanov I.V."/>
            <person name="Gavrilov S.N."/>
            <person name="Rojo D."/>
            <person name="Roman P."/>
            <person name="Golyshin P.N."/>
            <person name="Slepak V.Z."/>
            <person name="Smedile F."/>
            <person name="Ferrer M."/>
            <person name="Messina E."/>
            <person name="La Cono V."/>
            <person name="Yakimov M.M."/>
        </authorList>
    </citation>
    <scope>NUCLEOTIDE SEQUENCE [LARGE SCALE GENOMIC DNA]</scope>
    <source>
        <strain evidence="4 7">HSR2</strain>
    </source>
</reference>
<dbReference type="InterPro" id="IPR036388">
    <property type="entry name" value="WH-like_DNA-bd_sf"/>
</dbReference>
<dbReference type="KEGG" id="hsf:HLASA_1909"/>
<evidence type="ECO:0000259" key="3">
    <source>
        <dbReference type="Pfam" id="PF22798"/>
    </source>
</evidence>
<dbReference type="InterPro" id="IPR053849">
    <property type="entry name" value="DUF5817_C"/>
</dbReference>
<evidence type="ECO:0000313" key="4">
    <source>
        <dbReference type="EMBL" id="AKH98394.1"/>
    </source>
</evidence>
<dbReference type="KEGG" id="hsu:HLASF_1923"/>
<dbReference type="EMBL" id="CP011564">
    <property type="protein sequence ID" value="ALG82788.1"/>
    <property type="molecule type" value="Genomic_DNA"/>
</dbReference>
<evidence type="ECO:0000259" key="2">
    <source>
        <dbReference type="Pfam" id="PF19134"/>
    </source>
</evidence>
<dbReference type="Gene3D" id="3.90.820.10">
    <property type="entry name" value="Structural Genomics, Unknown Function 30-nov-00 1gh9 Mol_id"/>
    <property type="match status" value="1"/>
</dbReference>
<evidence type="ECO:0000313" key="7">
    <source>
        <dbReference type="Proteomes" id="UP000069906"/>
    </source>
</evidence>
<dbReference type="Proteomes" id="UP000069906">
    <property type="component" value="Chromosome"/>
</dbReference>